<accession>A0A7J6WHK8</accession>
<sequence length="179" mass="20651">MKQGLHQVNSRTLTKKKHQGGLNITDLEVWNRAAVCGLVHRLATRQPGLWVEWMWGNKVKNKEFWSMKVPQDCSWAWRKILTSRADAKRMMKWNIKDGSKVKFWHDLWATDATLASLVTDQVKNSSGISDKATVDTFIHNHNWDLANTVLPHHIQELILQVEINNRAEADELVWTATTS</sequence>
<name>A0A7J6WHK8_THATH</name>
<keyword evidence="2" id="KW-1185">Reference proteome</keyword>
<protein>
    <submittedName>
        <fullName evidence="1">Zf-rvt domain-containing protein</fullName>
    </submittedName>
</protein>
<dbReference type="AlphaFoldDB" id="A0A7J6WHK8"/>
<dbReference type="EMBL" id="JABWDY010016688">
    <property type="protein sequence ID" value="KAF5195925.1"/>
    <property type="molecule type" value="Genomic_DNA"/>
</dbReference>
<dbReference type="OrthoDB" id="1938625at2759"/>
<organism evidence="1 2">
    <name type="scientific">Thalictrum thalictroides</name>
    <name type="common">Rue-anemone</name>
    <name type="synonym">Anemone thalictroides</name>
    <dbReference type="NCBI Taxonomy" id="46969"/>
    <lineage>
        <taxon>Eukaryota</taxon>
        <taxon>Viridiplantae</taxon>
        <taxon>Streptophyta</taxon>
        <taxon>Embryophyta</taxon>
        <taxon>Tracheophyta</taxon>
        <taxon>Spermatophyta</taxon>
        <taxon>Magnoliopsida</taxon>
        <taxon>Ranunculales</taxon>
        <taxon>Ranunculaceae</taxon>
        <taxon>Thalictroideae</taxon>
        <taxon>Thalictrum</taxon>
    </lineage>
</organism>
<dbReference type="Proteomes" id="UP000554482">
    <property type="component" value="Unassembled WGS sequence"/>
</dbReference>
<comment type="caution">
    <text evidence="1">The sequence shown here is derived from an EMBL/GenBank/DDBJ whole genome shotgun (WGS) entry which is preliminary data.</text>
</comment>
<evidence type="ECO:0000313" key="2">
    <source>
        <dbReference type="Proteomes" id="UP000554482"/>
    </source>
</evidence>
<evidence type="ECO:0000313" key="1">
    <source>
        <dbReference type="EMBL" id="KAF5195925.1"/>
    </source>
</evidence>
<reference evidence="1 2" key="1">
    <citation type="submission" date="2020-06" db="EMBL/GenBank/DDBJ databases">
        <title>Transcriptomic and genomic resources for Thalictrum thalictroides and T. hernandezii: Facilitating candidate gene discovery in an emerging model plant lineage.</title>
        <authorList>
            <person name="Arias T."/>
            <person name="Riano-Pachon D.M."/>
            <person name="Di Stilio V.S."/>
        </authorList>
    </citation>
    <scope>NUCLEOTIDE SEQUENCE [LARGE SCALE GENOMIC DNA]</scope>
    <source>
        <strain evidence="2">cv. WT478/WT964</strain>
        <tissue evidence="1">Leaves</tissue>
    </source>
</reference>
<feature type="non-terminal residue" evidence="1">
    <location>
        <position position="179"/>
    </location>
</feature>
<proteinExistence type="predicted"/>
<gene>
    <name evidence="1" type="ORF">FRX31_014488</name>
</gene>